<dbReference type="WBParaSite" id="Pan_g7216.t1">
    <property type="protein sequence ID" value="Pan_g7216.t1"/>
    <property type="gene ID" value="Pan_g7216"/>
</dbReference>
<proteinExistence type="predicted"/>
<protein>
    <submittedName>
        <fullName evidence="4">BACK domain-containing protein</fullName>
    </submittedName>
</protein>
<evidence type="ECO:0000313" key="4">
    <source>
        <dbReference type="WBParaSite" id="Pan_g7216.t1"/>
    </source>
</evidence>
<evidence type="ECO:0000313" key="3">
    <source>
        <dbReference type="Proteomes" id="UP000492821"/>
    </source>
</evidence>
<dbReference type="InterPro" id="IPR011705">
    <property type="entry name" value="BACK"/>
</dbReference>
<feature type="region of interest" description="Disordered" evidence="1">
    <location>
        <begin position="1"/>
        <end position="118"/>
    </location>
</feature>
<dbReference type="Gene3D" id="1.25.40.420">
    <property type="match status" value="1"/>
</dbReference>
<feature type="domain" description="BACK" evidence="2">
    <location>
        <begin position="284"/>
        <end position="356"/>
    </location>
</feature>
<feature type="compositionally biased region" description="Low complexity" evidence="1">
    <location>
        <begin position="25"/>
        <end position="97"/>
    </location>
</feature>
<accession>A0A7E4W3Z2</accession>
<keyword evidence="3" id="KW-1185">Reference proteome</keyword>
<name>A0A7E4W3Z2_PANRE</name>
<feature type="compositionally biased region" description="Basic residues" evidence="1">
    <location>
        <begin position="108"/>
        <end position="118"/>
    </location>
</feature>
<evidence type="ECO:0000256" key="1">
    <source>
        <dbReference type="SAM" id="MobiDB-lite"/>
    </source>
</evidence>
<dbReference type="AlphaFoldDB" id="A0A7E4W3Z2"/>
<evidence type="ECO:0000259" key="2">
    <source>
        <dbReference type="Pfam" id="PF07707"/>
    </source>
</evidence>
<sequence>MKNPKEPLSDSDSASSTESSEEGKSPATTPKSASSMASTSTSAASTSSNASRKSSTSSTASGTTTVSMTSTTSGTSASTSAGSVAASPAVLTAKSPASAPPPPTHATTPKRSHHHHLKPMTHLKTAKTMSSTSVTSIGNLNVPLIRLKTYREDYFMAVSAFLKVSMLTLGENYTPPIESDKISDKKEDENMTICLYEYDVQAVRALADFVHNDGTHTNLKVPPSALIDLLELSEVFHIQLLTQSVHNWILQSATKSVSQLAHALQLLSDVRIRCCPVGGKLFTLALSHFRALPQAHTFTSLSPAMLVEILDACELPAKTEVEVFDIILRYLHRRNDRLLIAYELVSCVRQSRISDVFRRWMVDALGRLPQGEQLKAIVAMVINEENAFRCCVLKEHRNFVRCGELPREVRGCRFTIFSNKIDLEGVAHRPGETEHDHPFKTRSGRIFINREIPKKSYRAERRALREAQRLKDEQVNKRILAGLEK</sequence>
<dbReference type="Pfam" id="PF07707">
    <property type="entry name" value="BACK"/>
    <property type="match status" value="1"/>
</dbReference>
<reference evidence="3" key="1">
    <citation type="journal article" date="2013" name="Genetics">
        <title>The draft genome and transcriptome of Panagrellus redivivus are shaped by the harsh demands of a free-living lifestyle.</title>
        <authorList>
            <person name="Srinivasan J."/>
            <person name="Dillman A.R."/>
            <person name="Macchietto M.G."/>
            <person name="Heikkinen L."/>
            <person name="Lakso M."/>
            <person name="Fracchia K.M."/>
            <person name="Antoshechkin I."/>
            <person name="Mortazavi A."/>
            <person name="Wong G."/>
            <person name="Sternberg P.W."/>
        </authorList>
    </citation>
    <scope>NUCLEOTIDE SEQUENCE [LARGE SCALE GENOMIC DNA]</scope>
    <source>
        <strain evidence="3">MT8872</strain>
    </source>
</reference>
<reference evidence="4" key="2">
    <citation type="submission" date="2020-10" db="UniProtKB">
        <authorList>
            <consortium name="WormBaseParasite"/>
        </authorList>
    </citation>
    <scope>IDENTIFICATION</scope>
</reference>
<dbReference type="Proteomes" id="UP000492821">
    <property type="component" value="Unassembled WGS sequence"/>
</dbReference>
<organism evidence="3 4">
    <name type="scientific">Panagrellus redivivus</name>
    <name type="common">Microworm</name>
    <dbReference type="NCBI Taxonomy" id="6233"/>
    <lineage>
        <taxon>Eukaryota</taxon>
        <taxon>Metazoa</taxon>
        <taxon>Ecdysozoa</taxon>
        <taxon>Nematoda</taxon>
        <taxon>Chromadorea</taxon>
        <taxon>Rhabditida</taxon>
        <taxon>Tylenchina</taxon>
        <taxon>Panagrolaimomorpha</taxon>
        <taxon>Panagrolaimoidea</taxon>
        <taxon>Panagrolaimidae</taxon>
        <taxon>Panagrellus</taxon>
    </lineage>
</organism>